<dbReference type="Proteomes" id="UP000199475">
    <property type="component" value="Unassembled WGS sequence"/>
</dbReference>
<protein>
    <recommendedName>
        <fullName evidence="4">ATP synthase protein I</fullName>
    </recommendedName>
</protein>
<gene>
    <name evidence="2" type="ORF">SAMN04488242_2424</name>
</gene>
<feature type="transmembrane region" description="Helical" evidence="1">
    <location>
        <begin position="21"/>
        <end position="39"/>
    </location>
</feature>
<keyword evidence="3" id="KW-1185">Reference proteome</keyword>
<accession>A0A1G9LZC3</accession>
<dbReference type="OrthoDB" id="3731475at2"/>
<organism evidence="2 3">
    <name type="scientific">Tessaracoccus oleiagri</name>
    <dbReference type="NCBI Taxonomy" id="686624"/>
    <lineage>
        <taxon>Bacteria</taxon>
        <taxon>Bacillati</taxon>
        <taxon>Actinomycetota</taxon>
        <taxon>Actinomycetes</taxon>
        <taxon>Propionibacteriales</taxon>
        <taxon>Propionibacteriaceae</taxon>
        <taxon>Tessaracoccus</taxon>
    </lineage>
</organism>
<keyword evidence="1" id="KW-1133">Transmembrane helix</keyword>
<proteinExistence type="predicted"/>
<dbReference type="EMBL" id="FNGP01000004">
    <property type="protein sequence ID" value="SDL67349.1"/>
    <property type="molecule type" value="Genomic_DNA"/>
</dbReference>
<dbReference type="STRING" id="686624.SAMN04488242_2424"/>
<sequence length="143" mass="14810">MARRGEVTAATVRARQMMLGALVLSHLAGFAVMGLAFAFDGADALLTAALGFAAVVIFYAVGQALEVVATELEPTQGLGLVLTSYAVRVIGIAAGLWGILSLEQVAPRISDGWLVASVTATVLAWVTGVVVVASRQRVPVYDP</sequence>
<name>A0A1G9LZC3_9ACTN</name>
<reference evidence="2 3" key="1">
    <citation type="submission" date="2016-10" db="EMBL/GenBank/DDBJ databases">
        <authorList>
            <person name="de Groot N.N."/>
        </authorList>
    </citation>
    <scope>NUCLEOTIDE SEQUENCE [LARGE SCALE GENOMIC DNA]</scope>
    <source>
        <strain evidence="2 3">CGMCC 1.9159</strain>
    </source>
</reference>
<dbReference type="RefSeq" id="WP_093252548.1">
    <property type="nucleotide sequence ID" value="NZ_FNGP01000004.1"/>
</dbReference>
<dbReference type="AlphaFoldDB" id="A0A1G9LZC3"/>
<keyword evidence="1" id="KW-0472">Membrane</keyword>
<evidence type="ECO:0008006" key="4">
    <source>
        <dbReference type="Google" id="ProtNLM"/>
    </source>
</evidence>
<feature type="transmembrane region" description="Helical" evidence="1">
    <location>
        <begin position="77"/>
        <end position="100"/>
    </location>
</feature>
<keyword evidence="1" id="KW-0812">Transmembrane</keyword>
<evidence type="ECO:0000313" key="2">
    <source>
        <dbReference type="EMBL" id="SDL67349.1"/>
    </source>
</evidence>
<evidence type="ECO:0000256" key="1">
    <source>
        <dbReference type="SAM" id="Phobius"/>
    </source>
</evidence>
<feature type="transmembrane region" description="Helical" evidence="1">
    <location>
        <begin position="45"/>
        <end position="65"/>
    </location>
</feature>
<evidence type="ECO:0000313" key="3">
    <source>
        <dbReference type="Proteomes" id="UP000199475"/>
    </source>
</evidence>
<feature type="transmembrane region" description="Helical" evidence="1">
    <location>
        <begin position="112"/>
        <end position="133"/>
    </location>
</feature>